<feature type="transmembrane region" description="Helical" evidence="1">
    <location>
        <begin position="107"/>
        <end position="131"/>
    </location>
</feature>
<name>A0A554VL84_9FLAO</name>
<comment type="caution">
    <text evidence="3">The sequence shown here is derived from an EMBL/GenBank/DDBJ whole genome shotgun (WGS) entry which is preliminary data.</text>
</comment>
<dbReference type="RefSeq" id="WP_143916422.1">
    <property type="nucleotide sequence ID" value="NZ_CANMIK010000019.1"/>
</dbReference>
<keyword evidence="1" id="KW-0472">Membrane</keyword>
<evidence type="ECO:0000256" key="1">
    <source>
        <dbReference type="SAM" id="Phobius"/>
    </source>
</evidence>
<keyword evidence="1" id="KW-0812">Transmembrane</keyword>
<dbReference type="Proteomes" id="UP000318833">
    <property type="component" value="Unassembled WGS sequence"/>
</dbReference>
<dbReference type="Pfam" id="PF06580">
    <property type="entry name" value="His_kinase"/>
    <property type="match status" value="1"/>
</dbReference>
<dbReference type="Gene3D" id="3.30.565.10">
    <property type="entry name" value="Histidine kinase-like ATPase, C-terminal domain"/>
    <property type="match status" value="1"/>
</dbReference>
<gene>
    <name evidence="3" type="ORF">FOF46_10450</name>
</gene>
<dbReference type="EMBL" id="VLNR01000018">
    <property type="protein sequence ID" value="TSE08883.1"/>
    <property type="molecule type" value="Genomic_DNA"/>
</dbReference>
<evidence type="ECO:0000259" key="2">
    <source>
        <dbReference type="Pfam" id="PF06580"/>
    </source>
</evidence>
<dbReference type="OrthoDB" id="9809908at2"/>
<accession>A0A554VL84</accession>
<dbReference type="InterPro" id="IPR036890">
    <property type="entry name" value="HATPase_C_sf"/>
</dbReference>
<dbReference type="GO" id="GO:0016020">
    <property type="term" value="C:membrane"/>
    <property type="evidence" value="ECO:0007669"/>
    <property type="project" value="InterPro"/>
</dbReference>
<feature type="domain" description="Signal transduction histidine kinase internal region" evidence="2">
    <location>
        <begin position="150"/>
        <end position="228"/>
    </location>
</feature>
<dbReference type="PANTHER" id="PTHR34220:SF7">
    <property type="entry name" value="SENSOR HISTIDINE KINASE YPDA"/>
    <property type="match status" value="1"/>
</dbReference>
<keyword evidence="4" id="KW-1185">Reference proteome</keyword>
<dbReference type="PANTHER" id="PTHR34220">
    <property type="entry name" value="SENSOR HISTIDINE KINASE YPDA"/>
    <property type="match status" value="1"/>
</dbReference>
<sequence>MKIKSIWFHIGFWIIYTAIFTVVEASYKGKYTEALAFELMNMPMRLIVVYFNYFVLLPRFLLQGKTAKYFTYTLLTLIVAGFIQRLANYKILSIFYSDLYDFGVWLPYKFLQTSMIIASPLILIIGISVIWKVAELQKRAKTLENEKLQSELKYLKSQINPHFLFNTLNNIYGLSLENSKKTPELILKLSDFLSFSLYESTQKFILLEKEINLLNDFIDLEKSRFDDRVAVEVSIPENINQISIPPLILVPFVENAFKHSLKNETRIAHIFVKLEVVDGQLIYEVKNSKPDQTIEDSSPRGIGLENIKKRLNILYDDQYKLQIEDEDESYSIVLKINV</sequence>
<organism evidence="3 4">
    <name type="scientific">Aquimarina algiphila</name>
    <dbReference type="NCBI Taxonomy" id="2047982"/>
    <lineage>
        <taxon>Bacteria</taxon>
        <taxon>Pseudomonadati</taxon>
        <taxon>Bacteroidota</taxon>
        <taxon>Flavobacteriia</taxon>
        <taxon>Flavobacteriales</taxon>
        <taxon>Flavobacteriaceae</taxon>
        <taxon>Aquimarina</taxon>
    </lineage>
</organism>
<dbReference type="SUPFAM" id="SSF55874">
    <property type="entry name" value="ATPase domain of HSP90 chaperone/DNA topoisomerase II/histidine kinase"/>
    <property type="match status" value="1"/>
</dbReference>
<protein>
    <recommendedName>
        <fullName evidence="2">Signal transduction histidine kinase internal region domain-containing protein</fullName>
    </recommendedName>
</protein>
<keyword evidence="1" id="KW-1133">Transmembrane helix</keyword>
<dbReference type="AlphaFoldDB" id="A0A554VL84"/>
<dbReference type="GO" id="GO:0000155">
    <property type="term" value="F:phosphorelay sensor kinase activity"/>
    <property type="evidence" value="ECO:0007669"/>
    <property type="project" value="InterPro"/>
</dbReference>
<feature type="transmembrane region" description="Helical" evidence="1">
    <location>
        <begin position="69"/>
        <end position="87"/>
    </location>
</feature>
<evidence type="ECO:0000313" key="3">
    <source>
        <dbReference type="EMBL" id="TSE08883.1"/>
    </source>
</evidence>
<evidence type="ECO:0000313" key="4">
    <source>
        <dbReference type="Proteomes" id="UP000318833"/>
    </source>
</evidence>
<proteinExistence type="predicted"/>
<dbReference type="InterPro" id="IPR050640">
    <property type="entry name" value="Bact_2-comp_sensor_kinase"/>
</dbReference>
<feature type="transmembrane region" description="Helical" evidence="1">
    <location>
        <begin position="43"/>
        <end position="62"/>
    </location>
</feature>
<dbReference type="InterPro" id="IPR010559">
    <property type="entry name" value="Sig_transdc_His_kin_internal"/>
</dbReference>
<reference evidence="3 4" key="1">
    <citation type="submission" date="2019-07" db="EMBL/GenBank/DDBJ databases">
        <title>The draft genome sequence of Aquimarina algiphila M91.</title>
        <authorList>
            <person name="Meng X."/>
        </authorList>
    </citation>
    <scope>NUCLEOTIDE SEQUENCE [LARGE SCALE GENOMIC DNA]</scope>
    <source>
        <strain evidence="3 4">M91</strain>
    </source>
</reference>
<feature type="transmembrane region" description="Helical" evidence="1">
    <location>
        <begin position="7"/>
        <end position="23"/>
    </location>
</feature>